<dbReference type="RefSeq" id="WP_119667839.1">
    <property type="nucleotide sequence ID" value="NZ_QXED01000003.1"/>
</dbReference>
<dbReference type="Proteomes" id="UP000283523">
    <property type="component" value="Unassembled WGS sequence"/>
</dbReference>
<organism evidence="2 3">
    <name type="scientific">Fibrisoma montanum</name>
    <dbReference type="NCBI Taxonomy" id="2305895"/>
    <lineage>
        <taxon>Bacteria</taxon>
        <taxon>Pseudomonadati</taxon>
        <taxon>Bacteroidota</taxon>
        <taxon>Cytophagia</taxon>
        <taxon>Cytophagales</taxon>
        <taxon>Spirosomataceae</taxon>
        <taxon>Fibrisoma</taxon>
    </lineage>
</organism>
<sequence>MATELSFIDELTTQRPDGRLLYTLAVLGASTLLTTTNLVENHRDQMITKQQTNELYELLEKFADDLGATIDAETDVDSLEILRPIHILVQQLGNELEPIL</sequence>
<evidence type="ECO:0000256" key="1">
    <source>
        <dbReference type="SAM" id="Phobius"/>
    </source>
</evidence>
<feature type="transmembrane region" description="Helical" evidence="1">
    <location>
        <begin position="20"/>
        <end position="39"/>
    </location>
</feature>
<evidence type="ECO:0000313" key="3">
    <source>
        <dbReference type="Proteomes" id="UP000283523"/>
    </source>
</evidence>
<dbReference type="AlphaFoldDB" id="A0A418MB70"/>
<proteinExistence type="predicted"/>
<reference evidence="2 3" key="1">
    <citation type="submission" date="2018-08" db="EMBL/GenBank/DDBJ databases">
        <title>Fibrisoma montanum sp. nov., isolated from Danxia mountain soil.</title>
        <authorList>
            <person name="Huang Y."/>
        </authorList>
    </citation>
    <scope>NUCLEOTIDE SEQUENCE [LARGE SCALE GENOMIC DNA]</scope>
    <source>
        <strain evidence="2 3">HYT19</strain>
    </source>
</reference>
<keyword evidence="1" id="KW-1133">Transmembrane helix</keyword>
<name>A0A418MB70_9BACT</name>
<protein>
    <submittedName>
        <fullName evidence="2">Uncharacterized protein</fullName>
    </submittedName>
</protein>
<keyword evidence="1" id="KW-0472">Membrane</keyword>
<gene>
    <name evidence="2" type="ORF">DYU11_11620</name>
</gene>
<dbReference type="EMBL" id="QXED01000003">
    <property type="protein sequence ID" value="RIV23623.1"/>
    <property type="molecule type" value="Genomic_DNA"/>
</dbReference>
<keyword evidence="1" id="KW-0812">Transmembrane</keyword>
<keyword evidence="3" id="KW-1185">Reference proteome</keyword>
<evidence type="ECO:0000313" key="2">
    <source>
        <dbReference type="EMBL" id="RIV23623.1"/>
    </source>
</evidence>
<comment type="caution">
    <text evidence="2">The sequence shown here is derived from an EMBL/GenBank/DDBJ whole genome shotgun (WGS) entry which is preliminary data.</text>
</comment>
<accession>A0A418MB70</accession>